<dbReference type="AlphaFoldDB" id="A0AAD6MA26"/>
<evidence type="ECO:0000313" key="1">
    <source>
        <dbReference type="EMBL" id="KAJ6981670.1"/>
    </source>
</evidence>
<proteinExistence type="predicted"/>
<organism evidence="1 2">
    <name type="scientific">Populus alba x Populus x berolinensis</name>
    <dbReference type="NCBI Taxonomy" id="444605"/>
    <lineage>
        <taxon>Eukaryota</taxon>
        <taxon>Viridiplantae</taxon>
        <taxon>Streptophyta</taxon>
        <taxon>Embryophyta</taxon>
        <taxon>Tracheophyta</taxon>
        <taxon>Spermatophyta</taxon>
        <taxon>Magnoliopsida</taxon>
        <taxon>eudicotyledons</taxon>
        <taxon>Gunneridae</taxon>
        <taxon>Pentapetalae</taxon>
        <taxon>rosids</taxon>
        <taxon>fabids</taxon>
        <taxon>Malpighiales</taxon>
        <taxon>Salicaceae</taxon>
        <taxon>Saliceae</taxon>
        <taxon>Populus</taxon>
    </lineage>
</organism>
<gene>
    <name evidence="1" type="ORF">NC653_024927</name>
</gene>
<reference evidence="1" key="1">
    <citation type="journal article" date="2023" name="Mol. Ecol. Resour.">
        <title>Chromosome-level genome assembly of a triploid poplar Populus alba 'Berolinensis'.</title>
        <authorList>
            <person name="Chen S."/>
            <person name="Yu Y."/>
            <person name="Wang X."/>
            <person name="Wang S."/>
            <person name="Zhang T."/>
            <person name="Zhou Y."/>
            <person name="He R."/>
            <person name="Meng N."/>
            <person name="Wang Y."/>
            <person name="Liu W."/>
            <person name="Liu Z."/>
            <person name="Liu J."/>
            <person name="Guo Q."/>
            <person name="Huang H."/>
            <person name="Sederoff R.R."/>
            <person name="Wang G."/>
            <person name="Qu G."/>
            <person name="Chen S."/>
        </authorList>
    </citation>
    <scope>NUCLEOTIDE SEQUENCE</scope>
    <source>
        <strain evidence="1">SC-2020</strain>
    </source>
</reference>
<protein>
    <submittedName>
        <fullName evidence="1">Uncharacterized protein</fullName>
    </submittedName>
</protein>
<keyword evidence="2" id="KW-1185">Reference proteome</keyword>
<accession>A0AAD6MA26</accession>
<comment type="caution">
    <text evidence="1">The sequence shown here is derived from an EMBL/GenBank/DDBJ whole genome shotgun (WGS) entry which is preliminary data.</text>
</comment>
<evidence type="ECO:0000313" key="2">
    <source>
        <dbReference type="Proteomes" id="UP001164929"/>
    </source>
</evidence>
<sequence>MENVLVVRNSKKLRGRVQPITDSMLSILGLLVFNHFDS</sequence>
<name>A0AAD6MA26_9ROSI</name>
<dbReference type="Proteomes" id="UP001164929">
    <property type="component" value="Chromosome 10"/>
</dbReference>
<dbReference type="EMBL" id="JAQIZT010000010">
    <property type="protein sequence ID" value="KAJ6981670.1"/>
    <property type="molecule type" value="Genomic_DNA"/>
</dbReference>